<evidence type="ECO:0000259" key="3">
    <source>
        <dbReference type="Pfam" id="PF24758"/>
    </source>
</evidence>
<evidence type="ECO:0000259" key="1">
    <source>
        <dbReference type="Pfam" id="PF00646"/>
    </source>
</evidence>
<dbReference type="Pfam" id="PF24758">
    <property type="entry name" value="LRR_At5g56370"/>
    <property type="match status" value="1"/>
</dbReference>
<dbReference type="InterPro" id="IPR053781">
    <property type="entry name" value="F-box_AtFBL13-like"/>
</dbReference>
<comment type="caution">
    <text evidence="4">The sequence shown here is derived from an EMBL/GenBank/DDBJ whole genome shotgun (WGS) entry which is preliminary data.</text>
</comment>
<sequence length="403" mass="46468">MVGISELCDDLLLKILSFLPTKVAVSTSILSKQWQFLWMWLPKLEYGEYDITGPLSSWSGTLRYEEFMDKNLTSHRAPVIESLLLRFCHRRLPQPEKIKLWIGIALSRCVRELSIVSIYFNDVLSLPSGLYTCNSLMTLKLEGEIILVDVPRIVYLPSLKNLQLRRVTYSNEDSLGLLISSCPVLEILFIYRYDVDDNVRAIVVNVPSLQRLVLEIGGSCSDDGCVIDTPSLKYLKIVDYRHYASCLIEPMPKLEEADIAVVTNIEKVLKSVKSARRLSLRPMFCSKEETVDRAGIVFSQLEHLKLCICRENWSKLLLWLLRNSPKLRVLNLFVDTWPRFDAYEPVDLKNKESPVPECLLSSLETFEFAGFRERQEETDFLSFFFKHAFCLKSTSVIRASRRF</sequence>
<dbReference type="AlphaFoldDB" id="A0A6D2K867"/>
<accession>A0A6D2K867</accession>
<dbReference type="Proteomes" id="UP000467841">
    <property type="component" value="Unassembled WGS sequence"/>
</dbReference>
<dbReference type="SUPFAM" id="SSF81383">
    <property type="entry name" value="F-box domain"/>
    <property type="match status" value="1"/>
</dbReference>
<gene>
    <name evidence="4" type="ORF">MERR_LOCUS35205</name>
</gene>
<feature type="domain" description="F-box/LRR-repeat protein 15/At3g58940/PEG3-like LRR" evidence="3">
    <location>
        <begin position="100"/>
        <end position="239"/>
    </location>
</feature>
<dbReference type="Pfam" id="PF00646">
    <property type="entry name" value="F-box"/>
    <property type="match status" value="1"/>
</dbReference>
<evidence type="ECO:0000259" key="2">
    <source>
        <dbReference type="Pfam" id="PF08387"/>
    </source>
</evidence>
<name>A0A6D2K867_9BRAS</name>
<dbReference type="PANTHER" id="PTHR31900">
    <property type="entry name" value="F-BOX/RNI SUPERFAMILY PROTEIN-RELATED"/>
    <property type="match status" value="1"/>
</dbReference>
<dbReference type="EMBL" id="CACVBM020001385">
    <property type="protein sequence ID" value="CAA7047970.1"/>
    <property type="molecule type" value="Genomic_DNA"/>
</dbReference>
<feature type="domain" description="F-box" evidence="1">
    <location>
        <begin position="4"/>
        <end position="43"/>
    </location>
</feature>
<dbReference type="InterPro" id="IPR036047">
    <property type="entry name" value="F-box-like_dom_sf"/>
</dbReference>
<dbReference type="Pfam" id="PF08387">
    <property type="entry name" value="FBD"/>
    <property type="match status" value="1"/>
</dbReference>
<dbReference type="InterPro" id="IPR001810">
    <property type="entry name" value="F-box_dom"/>
</dbReference>
<dbReference type="PANTHER" id="PTHR31900:SF28">
    <property type="entry name" value="FBD DOMAIN-CONTAINING PROTEIN"/>
    <property type="match status" value="1"/>
</dbReference>
<evidence type="ECO:0000313" key="5">
    <source>
        <dbReference type="Proteomes" id="UP000467841"/>
    </source>
</evidence>
<reference evidence="4" key="1">
    <citation type="submission" date="2020-01" db="EMBL/GenBank/DDBJ databases">
        <authorList>
            <person name="Mishra B."/>
        </authorList>
    </citation>
    <scope>NUCLEOTIDE SEQUENCE [LARGE SCALE GENOMIC DNA]</scope>
</reference>
<dbReference type="InterPro" id="IPR032675">
    <property type="entry name" value="LRR_dom_sf"/>
</dbReference>
<feature type="domain" description="FBD" evidence="2">
    <location>
        <begin position="352"/>
        <end position="394"/>
    </location>
</feature>
<proteinExistence type="predicted"/>
<dbReference type="InterPro" id="IPR006566">
    <property type="entry name" value="FBD"/>
</dbReference>
<evidence type="ECO:0000313" key="4">
    <source>
        <dbReference type="EMBL" id="CAA7047970.1"/>
    </source>
</evidence>
<dbReference type="OrthoDB" id="1098139at2759"/>
<dbReference type="InterPro" id="IPR055411">
    <property type="entry name" value="LRR_FXL15/At3g58940/PEG3-like"/>
</dbReference>
<keyword evidence="5" id="KW-1185">Reference proteome</keyword>
<dbReference type="SUPFAM" id="SSF52047">
    <property type="entry name" value="RNI-like"/>
    <property type="match status" value="1"/>
</dbReference>
<dbReference type="Gene3D" id="3.80.10.10">
    <property type="entry name" value="Ribonuclease Inhibitor"/>
    <property type="match status" value="1"/>
</dbReference>
<dbReference type="CDD" id="cd22160">
    <property type="entry name" value="F-box_AtFBL13-like"/>
    <property type="match status" value="1"/>
</dbReference>
<protein>
    <submittedName>
        <fullName evidence="4">Uncharacterized protein</fullName>
    </submittedName>
</protein>
<dbReference type="InterPro" id="IPR050232">
    <property type="entry name" value="FBL13/AtMIF1-like"/>
</dbReference>
<organism evidence="4 5">
    <name type="scientific">Microthlaspi erraticum</name>
    <dbReference type="NCBI Taxonomy" id="1685480"/>
    <lineage>
        <taxon>Eukaryota</taxon>
        <taxon>Viridiplantae</taxon>
        <taxon>Streptophyta</taxon>
        <taxon>Embryophyta</taxon>
        <taxon>Tracheophyta</taxon>
        <taxon>Spermatophyta</taxon>
        <taxon>Magnoliopsida</taxon>
        <taxon>eudicotyledons</taxon>
        <taxon>Gunneridae</taxon>
        <taxon>Pentapetalae</taxon>
        <taxon>rosids</taxon>
        <taxon>malvids</taxon>
        <taxon>Brassicales</taxon>
        <taxon>Brassicaceae</taxon>
        <taxon>Coluteocarpeae</taxon>
        <taxon>Microthlaspi</taxon>
    </lineage>
</organism>